<accession>A0A934N1Y7</accession>
<dbReference type="Proteomes" id="UP000612893">
    <property type="component" value="Unassembled WGS sequence"/>
</dbReference>
<keyword evidence="2" id="KW-0472">Membrane</keyword>
<comment type="caution">
    <text evidence="3">The sequence shown here is derived from an EMBL/GenBank/DDBJ whole genome shotgun (WGS) entry which is preliminary data.</text>
</comment>
<reference evidence="3" key="1">
    <citation type="submission" date="2020-10" db="EMBL/GenBank/DDBJ databases">
        <title>Ca. Dormibacterota MAGs.</title>
        <authorList>
            <person name="Montgomery K."/>
        </authorList>
    </citation>
    <scope>NUCLEOTIDE SEQUENCE [LARGE SCALE GENOMIC DNA]</scope>
    <source>
        <strain evidence="3">SC8812_S17_10</strain>
    </source>
</reference>
<name>A0A934N1Y7_9BACT</name>
<gene>
    <name evidence="3" type="ORF">JF922_05445</name>
</gene>
<organism evidence="3 4">
    <name type="scientific">Candidatus Nephthysia bennettiae</name>
    <dbReference type="NCBI Taxonomy" id="3127016"/>
    <lineage>
        <taxon>Bacteria</taxon>
        <taxon>Bacillati</taxon>
        <taxon>Candidatus Dormiibacterota</taxon>
        <taxon>Candidatus Dormibacteria</taxon>
        <taxon>Candidatus Dormibacterales</taxon>
        <taxon>Candidatus Dormibacteraceae</taxon>
        <taxon>Candidatus Nephthysia</taxon>
    </lineage>
</organism>
<evidence type="ECO:0000313" key="3">
    <source>
        <dbReference type="EMBL" id="MBJ7597515.1"/>
    </source>
</evidence>
<keyword evidence="2" id="KW-0812">Transmembrane</keyword>
<feature type="transmembrane region" description="Helical" evidence="2">
    <location>
        <begin position="61"/>
        <end position="80"/>
    </location>
</feature>
<keyword evidence="4" id="KW-1185">Reference proteome</keyword>
<sequence length="114" mass="12229">MLAGDSALHPRREPLRPFDPQESGWADIIRTDMDSWFPDRLPIHFNRSTQGALRGGLAGPAPFALVGALFALAAAAALLGRRGKRRGRGYARSAGGRGWPAIRRAVGPRSWGGS</sequence>
<evidence type="ECO:0000256" key="2">
    <source>
        <dbReference type="SAM" id="Phobius"/>
    </source>
</evidence>
<feature type="region of interest" description="Disordered" evidence="1">
    <location>
        <begin position="83"/>
        <end position="114"/>
    </location>
</feature>
<dbReference type="AlphaFoldDB" id="A0A934N1Y7"/>
<protein>
    <submittedName>
        <fullName evidence="3">Uncharacterized protein</fullName>
    </submittedName>
</protein>
<feature type="region of interest" description="Disordered" evidence="1">
    <location>
        <begin position="1"/>
        <end position="23"/>
    </location>
</feature>
<evidence type="ECO:0000256" key="1">
    <source>
        <dbReference type="SAM" id="MobiDB-lite"/>
    </source>
</evidence>
<evidence type="ECO:0000313" key="4">
    <source>
        <dbReference type="Proteomes" id="UP000612893"/>
    </source>
</evidence>
<dbReference type="RefSeq" id="WP_338199805.1">
    <property type="nucleotide sequence ID" value="NZ_JAEKNR010000065.1"/>
</dbReference>
<dbReference type="EMBL" id="JAEKNR010000065">
    <property type="protein sequence ID" value="MBJ7597515.1"/>
    <property type="molecule type" value="Genomic_DNA"/>
</dbReference>
<keyword evidence="2" id="KW-1133">Transmembrane helix</keyword>
<proteinExistence type="predicted"/>